<evidence type="ECO:0000313" key="1">
    <source>
        <dbReference type="EnsemblMetazoa" id="SMAR012288-PA"/>
    </source>
</evidence>
<dbReference type="EnsemblMetazoa" id="SMAR012288-RA">
    <property type="protein sequence ID" value="SMAR012288-PA"/>
    <property type="gene ID" value="SMAR012288"/>
</dbReference>
<reference evidence="1" key="2">
    <citation type="submission" date="2015-02" db="UniProtKB">
        <authorList>
            <consortium name="EnsemblMetazoa"/>
        </authorList>
    </citation>
    <scope>IDENTIFICATION</scope>
</reference>
<dbReference type="HOGENOM" id="CLU_1612907_0_0_1"/>
<dbReference type="AlphaFoldDB" id="T1JEN8"/>
<keyword evidence="2" id="KW-1185">Reference proteome</keyword>
<dbReference type="Proteomes" id="UP000014500">
    <property type="component" value="Unassembled WGS sequence"/>
</dbReference>
<organism evidence="1 2">
    <name type="scientific">Strigamia maritima</name>
    <name type="common">European centipede</name>
    <name type="synonym">Geophilus maritimus</name>
    <dbReference type="NCBI Taxonomy" id="126957"/>
    <lineage>
        <taxon>Eukaryota</taxon>
        <taxon>Metazoa</taxon>
        <taxon>Ecdysozoa</taxon>
        <taxon>Arthropoda</taxon>
        <taxon>Myriapoda</taxon>
        <taxon>Chilopoda</taxon>
        <taxon>Pleurostigmophora</taxon>
        <taxon>Geophilomorpha</taxon>
        <taxon>Linotaeniidae</taxon>
        <taxon>Strigamia</taxon>
    </lineage>
</organism>
<dbReference type="PhylomeDB" id="T1JEN8"/>
<proteinExistence type="predicted"/>
<accession>T1JEN8</accession>
<reference evidence="2" key="1">
    <citation type="submission" date="2011-05" db="EMBL/GenBank/DDBJ databases">
        <authorList>
            <person name="Richards S.R."/>
            <person name="Qu J."/>
            <person name="Jiang H."/>
            <person name="Jhangiani S.N."/>
            <person name="Agravi P."/>
            <person name="Goodspeed R."/>
            <person name="Gross S."/>
            <person name="Mandapat C."/>
            <person name="Jackson L."/>
            <person name="Mathew T."/>
            <person name="Pu L."/>
            <person name="Thornton R."/>
            <person name="Saada N."/>
            <person name="Wilczek-Boney K.B."/>
            <person name="Lee S."/>
            <person name="Kovar C."/>
            <person name="Wu Y."/>
            <person name="Scherer S.E."/>
            <person name="Worley K.C."/>
            <person name="Muzny D.M."/>
            <person name="Gibbs R."/>
        </authorList>
    </citation>
    <scope>NUCLEOTIDE SEQUENCE</scope>
    <source>
        <strain evidence="2">Brora</strain>
    </source>
</reference>
<protein>
    <submittedName>
        <fullName evidence="1">Uncharacterized protein</fullName>
    </submittedName>
</protein>
<evidence type="ECO:0000313" key="2">
    <source>
        <dbReference type="Proteomes" id="UP000014500"/>
    </source>
</evidence>
<dbReference type="EMBL" id="JH432127">
    <property type="status" value="NOT_ANNOTATED_CDS"/>
    <property type="molecule type" value="Genomic_DNA"/>
</dbReference>
<sequence length="165" mass="19022">MNTNDRYVGNGIVPIQIEGAKNVILNVNPQINKLADDAKAPVRRPIQRIKFCCEDRDSDGNAQCDVYKKKLQRFYSKLALPKISYLRLAHLKISHTLAEIKQKYNNAVTANQTFLICLQKKFKQGTQLPTSHLETIFKTYLSYRIPKIFYSVPYQTIKVAKILDF</sequence>
<name>T1JEN8_STRMM</name>